<dbReference type="EMBL" id="CCYA01000065">
    <property type="protein sequence ID" value="CEH11688.1"/>
    <property type="molecule type" value="Genomic_DNA"/>
</dbReference>
<keyword evidence="2" id="KW-1185">Reference proteome</keyword>
<sequence>MQSARLLLDRKGQSAVDLGSASIGGTKVIDPSVTVVRYNDDASRDIAITNQARTSAIV</sequence>
<dbReference type="Proteomes" id="UP000054845">
    <property type="component" value="Unassembled WGS sequence"/>
</dbReference>
<name>A0A0P1B9C7_9BASI</name>
<reference evidence="2" key="1">
    <citation type="submission" date="2014-09" db="EMBL/GenBank/DDBJ databases">
        <authorList>
            <person name="Sharma Rahul"/>
            <person name="Thines Marco"/>
        </authorList>
    </citation>
    <scope>NUCLEOTIDE SEQUENCE [LARGE SCALE GENOMIC DNA]</scope>
</reference>
<proteinExistence type="predicted"/>
<dbReference type="AlphaFoldDB" id="A0A0P1B9C7"/>
<protein>
    <submittedName>
        <fullName evidence="1">Uncharacterized protein</fullName>
    </submittedName>
</protein>
<evidence type="ECO:0000313" key="1">
    <source>
        <dbReference type="EMBL" id="CEH11688.1"/>
    </source>
</evidence>
<evidence type="ECO:0000313" key="2">
    <source>
        <dbReference type="Proteomes" id="UP000054845"/>
    </source>
</evidence>
<organism evidence="1 2">
    <name type="scientific">Ceraceosorus bombacis</name>
    <dbReference type="NCBI Taxonomy" id="401625"/>
    <lineage>
        <taxon>Eukaryota</taxon>
        <taxon>Fungi</taxon>
        <taxon>Dikarya</taxon>
        <taxon>Basidiomycota</taxon>
        <taxon>Ustilaginomycotina</taxon>
        <taxon>Exobasidiomycetes</taxon>
        <taxon>Ceraceosorales</taxon>
        <taxon>Ceraceosoraceae</taxon>
        <taxon>Ceraceosorus</taxon>
    </lineage>
</organism>
<accession>A0A0P1B9C7</accession>